<reference evidence="2 3" key="1">
    <citation type="journal article" date="2015" name="Genome Biol.">
        <title>Comparative genomics of Steinernema reveals deeply conserved gene regulatory networks.</title>
        <authorList>
            <person name="Dillman A.R."/>
            <person name="Macchietto M."/>
            <person name="Porter C.F."/>
            <person name="Rogers A."/>
            <person name="Williams B."/>
            <person name="Antoshechkin I."/>
            <person name="Lee M.M."/>
            <person name="Goodwin Z."/>
            <person name="Lu X."/>
            <person name="Lewis E.E."/>
            <person name="Goodrich-Blair H."/>
            <person name="Stock S.P."/>
            <person name="Adams B.J."/>
            <person name="Sternberg P.W."/>
            <person name="Mortazavi A."/>
        </authorList>
    </citation>
    <scope>NUCLEOTIDE SEQUENCE [LARGE SCALE GENOMIC DNA]</scope>
    <source>
        <strain evidence="2 3">ALL</strain>
    </source>
</reference>
<dbReference type="AlphaFoldDB" id="A0A4U5N4E8"/>
<feature type="chain" id="PRO_5020601011" evidence="1">
    <location>
        <begin position="20"/>
        <end position="275"/>
    </location>
</feature>
<evidence type="ECO:0000313" key="3">
    <source>
        <dbReference type="Proteomes" id="UP000298663"/>
    </source>
</evidence>
<accession>A0A4U5N4E8</accession>
<gene>
    <name evidence="2" type="ORF">L596_018112</name>
</gene>
<reference evidence="2 3" key="2">
    <citation type="journal article" date="2019" name="G3 (Bethesda)">
        <title>Hybrid Assembly of the Genome of the Entomopathogenic Nematode Steinernema carpocapsae Identifies the X-Chromosome.</title>
        <authorList>
            <person name="Serra L."/>
            <person name="Macchietto M."/>
            <person name="Macias-Munoz A."/>
            <person name="McGill C.J."/>
            <person name="Rodriguez I.M."/>
            <person name="Rodriguez B."/>
            <person name="Murad R."/>
            <person name="Mortazavi A."/>
        </authorList>
    </citation>
    <scope>NUCLEOTIDE SEQUENCE [LARGE SCALE GENOMIC DNA]</scope>
    <source>
        <strain evidence="2 3">ALL</strain>
    </source>
</reference>
<name>A0A4U5N4E8_STECR</name>
<dbReference type="STRING" id="34508.A0A4U5N4E8"/>
<dbReference type="Proteomes" id="UP000298663">
    <property type="component" value="Unassembled WGS sequence"/>
</dbReference>
<proteinExistence type="predicted"/>
<protein>
    <submittedName>
        <fullName evidence="2">Uncharacterized protein</fullName>
    </submittedName>
</protein>
<dbReference type="EMBL" id="AZBU02000005">
    <property type="protein sequence ID" value="TKR77072.1"/>
    <property type="molecule type" value="Genomic_DNA"/>
</dbReference>
<evidence type="ECO:0000313" key="2">
    <source>
        <dbReference type="EMBL" id="TKR77072.1"/>
    </source>
</evidence>
<evidence type="ECO:0000256" key="1">
    <source>
        <dbReference type="SAM" id="SignalP"/>
    </source>
</evidence>
<feature type="signal peptide" evidence="1">
    <location>
        <begin position="1"/>
        <end position="19"/>
    </location>
</feature>
<keyword evidence="1" id="KW-0732">Signal</keyword>
<keyword evidence="3" id="KW-1185">Reference proteome</keyword>
<sequence length="275" mass="31391">MKLLQRGTIAALLVTLSIATEFGFEELYNADTVEKLHEGIERKFRLGVDDFDSYRYTTLIRSLGMVAYYARLRRRFGRSQNGTYFGKAVKIPKKDSKEYDKVYRIRKYPAVPGQLNKRLLHLCSVNFITCVTRIENTVIQRYKPMYSGGKLRGLVRHFQRLPTEMILYDTTVSYMFCFFAHNKLLPMKALPYCNHGPAGTANGLTGVFNHRVMYGGEDRAYQCAIESFCPDPCCGLERDREGMGPGVHTMRIATIATDRFVTRTTQAADASLSQR</sequence>
<dbReference type="OrthoDB" id="5985519at2759"/>
<organism evidence="2 3">
    <name type="scientific">Steinernema carpocapsae</name>
    <name type="common">Entomopathogenic nematode</name>
    <dbReference type="NCBI Taxonomy" id="34508"/>
    <lineage>
        <taxon>Eukaryota</taxon>
        <taxon>Metazoa</taxon>
        <taxon>Ecdysozoa</taxon>
        <taxon>Nematoda</taxon>
        <taxon>Chromadorea</taxon>
        <taxon>Rhabditida</taxon>
        <taxon>Tylenchina</taxon>
        <taxon>Panagrolaimomorpha</taxon>
        <taxon>Strongyloidoidea</taxon>
        <taxon>Steinernematidae</taxon>
        <taxon>Steinernema</taxon>
    </lineage>
</organism>
<comment type="caution">
    <text evidence="2">The sequence shown here is derived from an EMBL/GenBank/DDBJ whole genome shotgun (WGS) entry which is preliminary data.</text>
</comment>